<name>F0W0F8_9STRA</name>
<feature type="compositionally biased region" description="Basic and acidic residues" evidence="4">
    <location>
        <begin position="406"/>
        <end position="416"/>
    </location>
</feature>
<evidence type="ECO:0000256" key="2">
    <source>
        <dbReference type="ARBA" id="ARBA00022771"/>
    </source>
</evidence>
<feature type="region of interest" description="Disordered" evidence="4">
    <location>
        <begin position="383"/>
        <end position="439"/>
    </location>
</feature>
<evidence type="ECO:0000256" key="4">
    <source>
        <dbReference type="SAM" id="MobiDB-lite"/>
    </source>
</evidence>
<organism evidence="5">
    <name type="scientific">Albugo laibachii Nc14</name>
    <dbReference type="NCBI Taxonomy" id="890382"/>
    <lineage>
        <taxon>Eukaryota</taxon>
        <taxon>Sar</taxon>
        <taxon>Stramenopiles</taxon>
        <taxon>Oomycota</taxon>
        <taxon>Peronosporomycetes</taxon>
        <taxon>Albuginales</taxon>
        <taxon>Albuginaceae</taxon>
        <taxon>Albugo</taxon>
    </lineage>
</organism>
<dbReference type="GO" id="GO:0061630">
    <property type="term" value="F:ubiquitin protein ligase activity"/>
    <property type="evidence" value="ECO:0007669"/>
    <property type="project" value="TreeGrafter"/>
</dbReference>
<dbReference type="PANTHER" id="PTHR46858">
    <property type="entry name" value="OS05G0521000 PROTEIN"/>
    <property type="match status" value="1"/>
</dbReference>
<keyword evidence="3" id="KW-0862">Zinc</keyword>
<proteinExistence type="predicted"/>
<keyword evidence="1" id="KW-0479">Metal-binding</keyword>
<dbReference type="PANTHER" id="PTHR46858:SF5">
    <property type="entry name" value="E3 UBIQUITIN-PROTEIN LIGASE APD1-RELATED"/>
    <property type="match status" value="1"/>
</dbReference>
<dbReference type="InterPro" id="IPR013083">
    <property type="entry name" value="Znf_RING/FYVE/PHD"/>
</dbReference>
<dbReference type="GO" id="GO:0016567">
    <property type="term" value="P:protein ubiquitination"/>
    <property type="evidence" value="ECO:0007669"/>
    <property type="project" value="TreeGrafter"/>
</dbReference>
<evidence type="ECO:0000256" key="1">
    <source>
        <dbReference type="ARBA" id="ARBA00022723"/>
    </source>
</evidence>
<dbReference type="EMBL" id="FR824049">
    <property type="protein sequence ID" value="CCA14530.1"/>
    <property type="molecule type" value="Genomic_DNA"/>
</dbReference>
<evidence type="ECO:0000313" key="5">
    <source>
        <dbReference type="EMBL" id="CCA14530.1"/>
    </source>
</evidence>
<feature type="compositionally biased region" description="Polar residues" evidence="4">
    <location>
        <begin position="383"/>
        <end position="394"/>
    </location>
</feature>
<reference evidence="5" key="2">
    <citation type="submission" date="2011-02" db="EMBL/GenBank/DDBJ databases">
        <authorList>
            <person name="MacLean D."/>
        </authorList>
    </citation>
    <scope>NUCLEOTIDE SEQUENCE</scope>
</reference>
<dbReference type="AlphaFoldDB" id="F0W0F8"/>
<sequence>MSNDQRNWKNPPTVIIDAGDTDERSEDEDIAQFLNENTGPRRSITNSLLTHVSKRNEAFKLGEEEDKDDDVIEVIRVNPSNTTEEKGKSLARLSSKRDLSMRCADNVLQKKKKLCDEAAHETSLLDVTIEDGEGHESESERLCDLLRLQIRAYFEYLQKCVTNISFEQDIQESTRLYEHFHEAIKCIETEIDLHSQMFDQYIRKHQWSKQVKACIQSSSLREIKEISHNLNGSYCDNCSSQRRIAKYTLVFSGYSLDASRLYEFGWTKRIVEAFEIENYQHKEILVDDICHVPVALYWTLLHVKRLWCAMLDAKEHESGLLRFADTFLECEYKRYRELLEAVRCVTSERDLHDANLAILCDMFLQKECASPFLLREEVNSGLDSSMEENGSGVQDSETSDEDGEEGTLRLDKESMKRSQGPKESSDVIDDASASNHADKISPETECEKICLICSDHPIDGAVIHGNYLHSYSCYRCGMLQFDQRLGCSVCNRPIDKVVRLLPLTKASRSIITTRTKSI</sequence>
<protein>
    <submittedName>
        <fullName evidence="5">Uncharacterized protein AlNc14C4G601</fullName>
    </submittedName>
</protein>
<gene>
    <name evidence="5" type="primary">AlNc14C4G601</name>
    <name evidence="5" type="ORF">ALNC14_006730</name>
</gene>
<dbReference type="Gene3D" id="3.30.40.10">
    <property type="entry name" value="Zinc/RING finger domain, C3HC4 (zinc finger)"/>
    <property type="match status" value="1"/>
</dbReference>
<keyword evidence="2" id="KW-0863">Zinc-finger</keyword>
<reference evidence="5" key="1">
    <citation type="journal article" date="2011" name="PLoS Biol.">
        <title>Gene gain and loss during evolution of obligate parasitism in the white rust pathogen of Arabidopsis thaliana.</title>
        <authorList>
            <person name="Kemen E."/>
            <person name="Gardiner A."/>
            <person name="Schultz-Larsen T."/>
            <person name="Kemen A.C."/>
            <person name="Balmuth A.L."/>
            <person name="Robert-Seilaniantz A."/>
            <person name="Bailey K."/>
            <person name="Holub E."/>
            <person name="Studholme D.J."/>
            <person name="Maclean D."/>
            <person name="Jones J.D."/>
        </authorList>
    </citation>
    <scope>NUCLEOTIDE SEQUENCE</scope>
</reference>
<dbReference type="GO" id="GO:0008270">
    <property type="term" value="F:zinc ion binding"/>
    <property type="evidence" value="ECO:0007669"/>
    <property type="project" value="UniProtKB-KW"/>
</dbReference>
<feature type="region of interest" description="Disordered" evidence="4">
    <location>
        <begin position="1"/>
        <end position="25"/>
    </location>
</feature>
<evidence type="ECO:0000256" key="3">
    <source>
        <dbReference type="ARBA" id="ARBA00022833"/>
    </source>
</evidence>
<feature type="compositionally biased region" description="Polar residues" evidence="4">
    <location>
        <begin position="1"/>
        <end position="10"/>
    </location>
</feature>
<accession>F0W0F8</accession>
<dbReference type="HOGENOM" id="CLU_526207_0_0_1"/>